<dbReference type="AlphaFoldDB" id="M7NYA5"/>
<keyword evidence="1" id="KW-0812">Transmembrane</keyword>
<keyword evidence="3" id="KW-1185">Reference proteome</keyword>
<dbReference type="PANTHER" id="PTHR34219">
    <property type="entry name" value="IRON-REGULATED INNER MEMBRANE PROTEIN-RELATED"/>
    <property type="match status" value="1"/>
</dbReference>
<dbReference type="OrthoDB" id="9776609at2"/>
<feature type="transmembrane region" description="Helical" evidence="1">
    <location>
        <begin position="467"/>
        <end position="486"/>
    </location>
</feature>
<evidence type="ECO:0000313" key="3">
    <source>
        <dbReference type="Proteomes" id="UP000012019"/>
    </source>
</evidence>
<dbReference type="RefSeq" id="WP_009727270.1">
    <property type="nucleotide sequence ID" value="NZ_APHR01000067.1"/>
</dbReference>
<feature type="transmembrane region" description="Helical" evidence="1">
    <location>
        <begin position="403"/>
        <end position="424"/>
    </location>
</feature>
<keyword evidence="1" id="KW-1133">Transmembrane helix</keyword>
<feature type="transmembrane region" description="Helical" evidence="1">
    <location>
        <begin position="20"/>
        <end position="41"/>
    </location>
</feature>
<dbReference type="STRING" id="1286106.MPL1_11578"/>
<sequence length="545" mass="61399">MEKVLEQGNFRQSMSWLHTWGGLVAGWVLFCIFLTGAIGVFDDDITHWMNPEQKQTAVVDPASLTQSERAAMVEMGQRYLQEVMPEGHFWAIGLPSEDHPVIRLFWQDMQENPGAQLLDPLKGEPLPAEQNRQTEGGHHFVHMHFELHAGQAGIWLVGFFTMIMLVALVSGIIIHRRIFKDFFTLRFSKGQRSWLDAHNVSSVITLPFQLMIAYTGLAVFVAVYMPAAMYVNYQNPEDFFSELFEEPPHQAETGIKAEVVSLTNILLQGEQLLGRPASFVTVEHPGDSSARARVFGLFDPDEAFGKLVSQGSGRAMFNATNGQLMHHRMPGQVIDNPAYSAQQIMRRLHFANYGGYTVRWLYFLLGLAGAVMIASGSILFMVKRRQKSLNEFGRQTARVYRGIEALNIAAITGLAIACIGFFWINRLLPLDVDIRAVREIQLFFLLWFGTFLHAVLRPALSAWREQLLLFASLCLLLPILNWITTGDQLISYIVNSDWRAAGVELAALLLGLLALYSVRHLRQRQARQQADCPTRATIQAQRGIS</sequence>
<reference evidence="2 3" key="1">
    <citation type="journal article" date="2013" name="Genome Announc.">
        <title>Draft Genome Sequence of Methylophaga lonarensis MPLT, a Haloalkaliphilic (Non-Methane-Utilizing) Methylotroph.</title>
        <authorList>
            <person name="Shetty S.A."/>
            <person name="Marathe N.P."/>
            <person name="Munot H."/>
            <person name="Antony C.P."/>
            <person name="Dhotre D.P."/>
            <person name="Murrell J.C."/>
            <person name="Shouche Y.S."/>
        </authorList>
    </citation>
    <scope>NUCLEOTIDE SEQUENCE [LARGE SCALE GENOMIC DNA]</scope>
    <source>
        <strain evidence="2 3">MPL</strain>
    </source>
</reference>
<dbReference type="eggNOG" id="COG3182">
    <property type="taxonomic scope" value="Bacteria"/>
</dbReference>
<feature type="transmembrane region" description="Helical" evidence="1">
    <location>
        <begin position="436"/>
        <end position="455"/>
    </location>
</feature>
<evidence type="ECO:0000256" key="1">
    <source>
        <dbReference type="SAM" id="Phobius"/>
    </source>
</evidence>
<dbReference type="PATRIC" id="fig|1286106.3.peg.2316"/>
<dbReference type="EMBL" id="APHR01000067">
    <property type="protein sequence ID" value="EMR12196.1"/>
    <property type="molecule type" value="Genomic_DNA"/>
</dbReference>
<dbReference type="PANTHER" id="PTHR34219:SF4">
    <property type="entry name" value="PEPSY DOMAIN-CONTAINING PROTEIN"/>
    <property type="match status" value="1"/>
</dbReference>
<organism evidence="2 3">
    <name type="scientific">Methylophaga lonarensis MPL</name>
    <dbReference type="NCBI Taxonomy" id="1286106"/>
    <lineage>
        <taxon>Bacteria</taxon>
        <taxon>Pseudomonadati</taxon>
        <taxon>Pseudomonadota</taxon>
        <taxon>Gammaproteobacteria</taxon>
        <taxon>Thiotrichales</taxon>
        <taxon>Piscirickettsiaceae</taxon>
        <taxon>Methylophaga</taxon>
    </lineage>
</organism>
<dbReference type="InterPro" id="IPR005625">
    <property type="entry name" value="PepSY-ass_TM"/>
</dbReference>
<proteinExistence type="predicted"/>
<gene>
    <name evidence="2" type="ORF">MPL1_11578</name>
</gene>
<feature type="transmembrane region" description="Helical" evidence="1">
    <location>
        <begin position="211"/>
        <end position="231"/>
    </location>
</feature>
<keyword evidence="1" id="KW-0472">Membrane</keyword>
<protein>
    <submittedName>
        <fullName evidence="2">Iron-regulated membrane protein</fullName>
    </submittedName>
</protein>
<name>M7NYA5_9GAMM</name>
<feature type="transmembrane region" description="Helical" evidence="1">
    <location>
        <begin position="152"/>
        <end position="174"/>
    </location>
</feature>
<feature type="transmembrane region" description="Helical" evidence="1">
    <location>
        <begin position="498"/>
        <end position="518"/>
    </location>
</feature>
<dbReference type="Proteomes" id="UP000012019">
    <property type="component" value="Unassembled WGS sequence"/>
</dbReference>
<evidence type="ECO:0000313" key="2">
    <source>
        <dbReference type="EMBL" id="EMR12196.1"/>
    </source>
</evidence>
<feature type="transmembrane region" description="Helical" evidence="1">
    <location>
        <begin position="360"/>
        <end position="382"/>
    </location>
</feature>
<accession>M7NYA5</accession>
<comment type="caution">
    <text evidence="2">The sequence shown here is derived from an EMBL/GenBank/DDBJ whole genome shotgun (WGS) entry which is preliminary data.</text>
</comment>
<dbReference type="Pfam" id="PF03929">
    <property type="entry name" value="PepSY_TM"/>
    <property type="match status" value="1"/>
</dbReference>